<organism evidence="2 3">
    <name type="scientific">Chitinophaga agrisoli</name>
    <dbReference type="NCBI Taxonomy" id="2607653"/>
    <lineage>
        <taxon>Bacteria</taxon>
        <taxon>Pseudomonadati</taxon>
        <taxon>Bacteroidota</taxon>
        <taxon>Chitinophagia</taxon>
        <taxon>Chitinophagales</taxon>
        <taxon>Chitinophagaceae</taxon>
        <taxon>Chitinophaga</taxon>
    </lineage>
</organism>
<feature type="chain" id="PRO_5022703826" evidence="1">
    <location>
        <begin position="26"/>
        <end position="246"/>
    </location>
</feature>
<gene>
    <name evidence="2" type="ORF">F0L74_13940</name>
</gene>
<evidence type="ECO:0000313" key="3">
    <source>
        <dbReference type="Proteomes" id="UP000324611"/>
    </source>
</evidence>
<dbReference type="RefSeq" id="WP_149838462.1">
    <property type="nucleotide sequence ID" value="NZ_VUOC01000002.1"/>
</dbReference>
<dbReference type="PROSITE" id="PS51257">
    <property type="entry name" value="PROKAR_LIPOPROTEIN"/>
    <property type="match status" value="1"/>
</dbReference>
<comment type="caution">
    <text evidence="2">The sequence shown here is derived from an EMBL/GenBank/DDBJ whole genome shotgun (WGS) entry which is preliminary data.</text>
</comment>
<proteinExistence type="predicted"/>
<accession>A0A5B2VZL6</accession>
<name>A0A5B2VZL6_9BACT</name>
<dbReference type="EMBL" id="VUOC01000002">
    <property type="protein sequence ID" value="KAA2243587.1"/>
    <property type="molecule type" value="Genomic_DNA"/>
</dbReference>
<dbReference type="Pfam" id="PF13852">
    <property type="entry name" value="DUF4197"/>
    <property type="match status" value="1"/>
</dbReference>
<keyword evidence="1" id="KW-0732">Signal</keyword>
<evidence type="ECO:0000313" key="2">
    <source>
        <dbReference type="EMBL" id="KAA2243587.1"/>
    </source>
</evidence>
<evidence type="ECO:0000256" key="1">
    <source>
        <dbReference type="SAM" id="SignalP"/>
    </source>
</evidence>
<dbReference type="Proteomes" id="UP000324611">
    <property type="component" value="Unassembled WGS sequence"/>
</dbReference>
<protein>
    <submittedName>
        <fullName evidence="2">DUF4197 domain-containing protein</fullName>
    </submittedName>
</protein>
<feature type="signal peptide" evidence="1">
    <location>
        <begin position="1"/>
        <end position="25"/>
    </location>
</feature>
<keyword evidence="3" id="KW-1185">Reference proteome</keyword>
<dbReference type="InterPro" id="IPR025245">
    <property type="entry name" value="DUF4197"/>
</dbReference>
<dbReference type="AlphaFoldDB" id="A0A5B2VZL6"/>
<reference evidence="2 3" key="1">
    <citation type="submission" date="2019-09" db="EMBL/GenBank/DDBJ databases">
        <title>Chitinophaga ginsengihumi sp. nov., isolated from soil of ginseng rhizosphere.</title>
        <authorList>
            <person name="Lee J."/>
        </authorList>
    </citation>
    <scope>NUCLEOTIDE SEQUENCE [LARGE SCALE GENOMIC DNA]</scope>
    <source>
        <strain evidence="2 3">BN140078</strain>
    </source>
</reference>
<sequence>MKKRLLSCSLLLVLFSGLFTGCETAQQIMNNLPAATSGGLSSAQIVAGLKEALTIGTQNSTNRLSAVNGFFANAALKILMPPEAQKVESTLRSVGLGSVVDKAIQSMNRGAEEAAKSAAPIFVNAIKSMSITDAVGILKGGDFAATNYFKQKTTSALTTAFRPAIESALKKVDATKYWADVFTVYNKFSKTPVNTDLTGYVTDKAVAGIFQEVSLEEQKIRKDPAARVTDLLKTVFGNKQGTTVGQ</sequence>
<reference evidence="2 3" key="2">
    <citation type="submission" date="2019-09" db="EMBL/GenBank/DDBJ databases">
        <authorList>
            <person name="Jin C."/>
        </authorList>
    </citation>
    <scope>NUCLEOTIDE SEQUENCE [LARGE SCALE GENOMIC DNA]</scope>
    <source>
        <strain evidence="2 3">BN140078</strain>
    </source>
</reference>